<evidence type="ECO:0000313" key="1">
    <source>
        <dbReference type="EMBL" id="CZT09551.1"/>
    </source>
</evidence>
<dbReference type="Proteomes" id="UP000178912">
    <property type="component" value="Unassembled WGS sequence"/>
</dbReference>
<sequence>MYKESLQVPPTSAMEITSRCMEVRNLGSIALFPGAYTGGSILTLEWRGYYPHMIRANRKLIVVQYPKSNLLRSLNLVKRLPEGTLKPHDSFMALPEWQLSIRRVEERDEPIRYGPKTSFEA</sequence>
<proteinExistence type="predicted"/>
<gene>
    <name evidence="1" type="ORF">RAG0_14285</name>
</gene>
<organism evidence="1 2">
    <name type="scientific">Rhynchosporium agropyri</name>
    <dbReference type="NCBI Taxonomy" id="914238"/>
    <lineage>
        <taxon>Eukaryota</taxon>
        <taxon>Fungi</taxon>
        <taxon>Dikarya</taxon>
        <taxon>Ascomycota</taxon>
        <taxon>Pezizomycotina</taxon>
        <taxon>Leotiomycetes</taxon>
        <taxon>Helotiales</taxon>
        <taxon>Ploettnerulaceae</taxon>
        <taxon>Rhynchosporium</taxon>
    </lineage>
</organism>
<keyword evidence="2" id="KW-1185">Reference proteome</keyword>
<accession>A0A1E1LGB6</accession>
<evidence type="ECO:0000313" key="2">
    <source>
        <dbReference type="Proteomes" id="UP000178912"/>
    </source>
</evidence>
<name>A0A1E1LGB6_9HELO</name>
<dbReference type="AlphaFoldDB" id="A0A1E1LGB6"/>
<protein>
    <submittedName>
        <fullName evidence="1">Uncharacterized protein</fullName>
    </submittedName>
</protein>
<reference evidence="2" key="1">
    <citation type="submission" date="2016-03" db="EMBL/GenBank/DDBJ databases">
        <authorList>
            <person name="Guldener U."/>
        </authorList>
    </citation>
    <scope>NUCLEOTIDE SEQUENCE [LARGE SCALE GENOMIC DNA]</scope>
    <source>
        <strain evidence="2">04CH-RAC-A.6.1</strain>
    </source>
</reference>
<dbReference type="EMBL" id="FJUX01000116">
    <property type="protein sequence ID" value="CZT09551.1"/>
    <property type="molecule type" value="Genomic_DNA"/>
</dbReference>